<keyword evidence="3" id="KW-0813">Transport</keyword>
<evidence type="ECO:0000256" key="6">
    <source>
        <dbReference type="ARBA" id="ARBA00022840"/>
    </source>
</evidence>
<keyword evidence="10" id="KW-1185">Reference proteome</keyword>
<dbReference type="AlphaFoldDB" id="D5EDH4"/>
<dbReference type="GO" id="GO:0016887">
    <property type="term" value="F:ATP hydrolysis activity"/>
    <property type="evidence" value="ECO:0007669"/>
    <property type="project" value="InterPro"/>
</dbReference>
<dbReference type="PANTHER" id="PTHR43297:SF7">
    <property type="entry name" value="D,D-DIPEPTIDE TRANSPORT ATP-BINDING PROTEIN DDPD-RELATED"/>
    <property type="match status" value="1"/>
</dbReference>
<dbReference type="PROSITE" id="PS50893">
    <property type="entry name" value="ABC_TRANSPORTER_2"/>
    <property type="match status" value="1"/>
</dbReference>
<comment type="similarity">
    <text evidence="2">Belongs to the ABC transporter superfamily.</text>
</comment>
<dbReference type="PROSITE" id="PS00211">
    <property type="entry name" value="ABC_TRANSPORTER_1"/>
    <property type="match status" value="1"/>
</dbReference>
<dbReference type="GO" id="GO:0015833">
    <property type="term" value="P:peptide transport"/>
    <property type="evidence" value="ECO:0007669"/>
    <property type="project" value="InterPro"/>
</dbReference>
<keyword evidence="7" id="KW-0472">Membrane</keyword>
<dbReference type="Gene3D" id="3.40.50.300">
    <property type="entry name" value="P-loop containing nucleotide triphosphate hydrolases"/>
    <property type="match status" value="1"/>
</dbReference>
<dbReference type="PROSITE" id="PS00675">
    <property type="entry name" value="SIGMA54_INTERACT_1"/>
    <property type="match status" value="1"/>
</dbReference>
<dbReference type="KEGG" id="aco:Amico_0465"/>
<dbReference type="EMBL" id="CP001997">
    <property type="protein sequence ID" value="ADE56606.1"/>
    <property type="molecule type" value="Genomic_DNA"/>
</dbReference>
<dbReference type="GO" id="GO:0005524">
    <property type="term" value="F:ATP binding"/>
    <property type="evidence" value="ECO:0007669"/>
    <property type="project" value="UniProtKB-KW"/>
</dbReference>
<dbReference type="GO" id="GO:0005886">
    <property type="term" value="C:plasma membrane"/>
    <property type="evidence" value="ECO:0007669"/>
    <property type="project" value="UniProtKB-SubCell"/>
</dbReference>
<evidence type="ECO:0000256" key="5">
    <source>
        <dbReference type="ARBA" id="ARBA00022741"/>
    </source>
</evidence>
<organism evidence="9 10">
    <name type="scientific">Aminobacterium colombiense (strain DSM 12261 / ALA-1)</name>
    <dbReference type="NCBI Taxonomy" id="572547"/>
    <lineage>
        <taxon>Bacteria</taxon>
        <taxon>Thermotogati</taxon>
        <taxon>Synergistota</taxon>
        <taxon>Synergistia</taxon>
        <taxon>Synergistales</taxon>
        <taxon>Aminobacteriaceae</taxon>
        <taxon>Aminobacterium</taxon>
    </lineage>
</organism>
<dbReference type="eggNOG" id="COG0444">
    <property type="taxonomic scope" value="Bacteria"/>
</dbReference>
<keyword evidence="4" id="KW-1003">Cell membrane</keyword>
<evidence type="ECO:0000313" key="9">
    <source>
        <dbReference type="EMBL" id="ADE56606.1"/>
    </source>
</evidence>
<dbReference type="InterPro" id="IPR003593">
    <property type="entry name" value="AAA+_ATPase"/>
</dbReference>
<dbReference type="STRING" id="572547.Amico_0465"/>
<evidence type="ECO:0000259" key="8">
    <source>
        <dbReference type="PROSITE" id="PS50893"/>
    </source>
</evidence>
<evidence type="ECO:0000256" key="1">
    <source>
        <dbReference type="ARBA" id="ARBA00004202"/>
    </source>
</evidence>
<dbReference type="SUPFAM" id="SSF52540">
    <property type="entry name" value="P-loop containing nucleoside triphosphate hydrolases"/>
    <property type="match status" value="1"/>
</dbReference>
<dbReference type="InterPro" id="IPR013563">
    <property type="entry name" value="Oligopep_ABC_C"/>
</dbReference>
<dbReference type="Pfam" id="PF08352">
    <property type="entry name" value="oligo_HPY"/>
    <property type="match status" value="1"/>
</dbReference>
<reference evidence="9 10" key="1">
    <citation type="journal article" date="2010" name="Stand. Genomic Sci.">
        <title>Complete genome sequence of Aminobacterium colombiense type strain (ALA-1).</title>
        <authorList>
            <person name="Chertkov O."/>
            <person name="Sikorski J."/>
            <person name="Brambilla E."/>
            <person name="Lapidus A."/>
            <person name="Copeland A."/>
            <person name="Glavina Del Rio T."/>
            <person name="Nolan M."/>
            <person name="Lucas S."/>
            <person name="Tice H."/>
            <person name="Cheng J.F."/>
            <person name="Han C."/>
            <person name="Detter J.C."/>
            <person name="Bruce D."/>
            <person name="Tapia R."/>
            <person name="Goodwin L."/>
            <person name="Pitluck S."/>
            <person name="Liolios K."/>
            <person name="Ivanova N."/>
            <person name="Mavromatis K."/>
            <person name="Ovchinnikova G."/>
            <person name="Pati A."/>
            <person name="Chen A."/>
            <person name="Palaniappan K."/>
            <person name="Land M."/>
            <person name="Hauser L."/>
            <person name="Chang Y.J."/>
            <person name="Jeffries C.D."/>
            <person name="Spring S."/>
            <person name="Rohde M."/>
            <person name="Goker M."/>
            <person name="Bristow J."/>
            <person name="Eisen J.A."/>
            <person name="Markowitz V."/>
            <person name="Hugenholtz P."/>
            <person name="Kyrpides N.C."/>
            <person name="Klenk H.P."/>
        </authorList>
    </citation>
    <scope>NUCLEOTIDE SEQUENCE [LARGE SCALE GENOMIC DNA]</scope>
    <source>
        <strain evidence="10">DSM 12261 / ALA-1</strain>
    </source>
</reference>
<keyword evidence="6" id="KW-0067">ATP-binding</keyword>
<sequence>MTSFLSVENLSILDEENKPLVRNVSFSIPSESVFFLVGETGSGKTPIAQAIAGTLAKRLSVCGKVFLKKQNLLSVKEKELKKLWGRYLFLMPQEPSTALNPLLSVFRQVREVFQHLRGMDRHTARTATQNLFSALGITQEASRERPGKLSGGMAQRALLAMALASPAEFILLDEPTKGLDSSRKEDATALVKGIINAGKTLLCITHDFSLPKQIGGQTGVLFSGLLVESGDSQIVLQHPSHPYTQGLLNALPERGLHPISDELLAQLERAWCH</sequence>
<dbReference type="Pfam" id="PF00005">
    <property type="entry name" value="ABC_tran"/>
    <property type="match status" value="1"/>
</dbReference>
<gene>
    <name evidence="9" type="ordered locus">Amico_0465</name>
</gene>
<dbReference type="RefSeq" id="WP_013047872.1">
    <property type="nucleotide sequence ID" value="NC_014011.1"/>
</dbReference>
<dbReference type="Proteomes" id="UP000002366">
    <property type="component" value="Chromosome"/>
</dbReference>
<keyword evidence="5" id="KW-0547">Nucleotide-binding</keyword>
<evidence type="ECO:0000256" key="7">
    <source>
        <dbReference type="ARBA" id="ARBA00023136"/>
    </source>
</evidence>
<accession>D5EDH4</accession>
<name>D5EDH4_AMICL</name>
<evidence type="ECO:0000313" key="10">
    <source>
        <dbReference type="Proteomes" id="UP000002366"/>
    </source>
</evidence>
<protein>
    <submittedName>
        <fullName evidence="9">Sigma 54 interacting domain protein</fullName>
    </submittedName>
</protein>
<dbReference type="InterPro" id="IPR050388">
    <property type="entry name" value="ABC_Ni/Peptide_Import"/>
</dbReference>
<dbReference type="OrthoDB" id="9802264at2"/>
<proteinExistence type="inferred from homology"/>
<comment type="subcellular location">
    <subcellularLocation>
        <location evidence="1">Cell membrane</location>
        <topology evidence="1">Peripheral membrane protein</topology>
    </subcellularLocation>
</comment>
<feature type="domain" description="ABC transporter" evidence="8">
    <location>
        <begin position="5"/>
        <end position="248"/>
    </location>
</feature>
<evidence type="ECO:0000256" key="3">
    <source>
        <dbReference type="ARBA" id="ARBA00022448"/>
    </source>
</evidence>
<evidence type="ECO:0000256" key="2">
    <source>
        <dbReference type="ARBA" id="ARBA00005417"/>
    </source>
</evidence>
<dbReference type="InterPro" id="IPR003439">
    <property type="entry name" value="ABC_transporter-like_ATP-bd"/>
</dbReference>
<dbReference type="SMART" id="SM00382">
    <property type="entry name" value="AAA"/>
    <property type="match status" value="1"/>
</dbReference>
<evidence type="ECO:0000256" key="4">
    <source>
        <dbReference type="ARBA" id="ARBA00022475"/>
    </source>
</evidence>
<dbReference type="InterPro" id="IPR027417">
    <property type="entry name" value="P-loop_NTPase"/>
</dbReference>
<dbReference type="InterPro" id="IPR017871">
    <property type="entry name" value="ABC_transporter-like_CS"/>
</dbReference>
<dbReference type="InterPro" id="IPR025662">
    <property type="entry name" value="Sigma_54_int_dom_ATP-bd_1"/>
</dbReference>
<dbReference type="HOGENOM" id="CLU_000604_1_23_0"/>
<dbReference type="PANTHER" id="PTHR43297">
    <property type="entry name" value="OLIGOPEPTIDE TRANSPORT ATP-BINDING PROTEIN APPD"/>
    <property type="match status" value="1"/>
</dbReference>